<organism evidence="4 5">
    <name type="scientific">Solanum commersonii</name>
    <name type="common">Commerson's wild potato</name>
    <name type="synonym">Commerson's nightshade</name>
    <dbReference type="NCBI Taxonomy" id="4109"/>
    <lineage>
        <taxon>Eukaryota</taxon>
        <taxon>Viridiplantae</taxon>
        <taxon>Streptophyta</taxon>
        <taxon>Embryophyta</taxon>
        <taxon>Tracheophyta</taxon>
        <taxon>Spermatophyta</taxon>
        <taxon>Magnoliopsida</taxon>
        <taxon>eudicotyledons</taxon>
        <taxon>Gunneridae</taxon>
        <taxon>Pentapetalae</taxon>
        <taxon>asterids</taxon>
        <taxon>lamiids</taxon>
        <taxon>Solanales</taxon>
        <taxon>Solanaceae</taxon>
        <taxon>Solanoideae</taxon>
        <taxon>Solaneae</taxon>
        <taxon>Solanum</taxon>
    </lineage>
</organism>
<feature type="domain" description="Serine acetyltransferase N-terminal" evidence="3">
    <location>
        <begin position="997"/>
        <end position="1103"/>
    </location>
</feature>
<dbReference type="InterPro" id="IPR010285">
    <property type="entry name" value="DNA_helicase_pif1-like_DEAD"/>
</dbReference>
<dbReference type="PANTHER" id="PTHR10492:SF100">
    <property type="entry name" value="ATP-DEPENDENT DNA HELICASE"/>
    <property type="match status" value="1"/>
</dbReference>
<keyword evidence="5" id="KW-1185">Reference proteome</keyword>
<feature type="compositionally biased region" description="Basic and acidic residues" evidence="2">
    <location>
        <begin position="1568"/>
        <end position="1577"/>
    </location>
</feature>
<evidence type="ECO:0000259" key="3">
    <source>
        <dbReference type="SMART" id="SM00971"/>
    </source>
</evidence>
<dbReference type="SUPFAM" id="SSF50249">
    <property type="entry name" value="Nucleic acid-binding proteins"/>
    <property type="match status" value="1"/>
</dbReference>
<feature type="region of interest" description="Disordered" evidence="2">
    <location>
        <begin position="1585"/>
        <end position="1608"/>
    </location>
</feature>
<dbReference type="InterPro" id="IPR042122">
    <property type="entry name" value="Ser_AcTrfase_N_sf"/>
</dbReference>
<dbReference type="Pfam" id="PF21530">
    <property type="entry name" value="Pif1_2B_dom"/>
    <property type="match status" value="1"/>
</dbReference>
<dbReference type="GO" id="GO:0005737">
    <property type="term" value="C:cytoplasm"/>
    <property type="evidence" value="ECO:0007669"/>
    <property type="project" value="InterPro"/>
</dbReference>
<name>A0A9J5ZRC0_SOLCO</name>
<dbReference type="PANTHER" id="PTHR10492">
    <property type="match status" value="1"/>
</dbReference>
<dbReference type="GO" id="GO:0006281">
    <property type="term" value="P:DNA repair"/>
    <property type="evidence" value="ECO:0007669"/>
    <property type="project" value="UniProtKB-KW"/>
</dbReference>
<dbReference type="InterPro" id="IPR049163">
    <property type="entry name" value="Pif1-like_2B_dom"/>
</dbReference>
<keyword evidence="1" id="KW-0233">DNA recombination</keyword>
<dbReference type="GO" id="GO:0016787">
    <property type="term" value="F:hydrolase activity"/>
    <property type="evidence" value="ECO:0007669"/>
    <property type="project" value="UniProtKB-KW"/>
</dbReference>
<keyword evidence="1" id="KW-0547">Nucleotide-binding</keyword>
<dbReference type="GO" id="GO:0000723">
    <property type="term" value="P:telomere maintenance"/>
    <property type="evidence" value="ECO:0007669"/>
    <property type="project" value="InterPro"/>
</dbReference>
<accession>A0A9J5ZRC0</accession>
<dbReference type="GO" id="GO:0006310">
    <property type="term" value="P:DNA recombination"/>
    <property type="evidence" value="ECO:0007669"/>
    <property type="project" value="UniProtKB-KW"/>
</dbReference>
<dbReference type="OrthoDB" id="1302464at2759"/>
<comment type="similarity">
    <text evidence="1">Belongs to the helicase family.</text>
</comment>
<keyword evidence="1" id="KW-0378">Hydrolase</keyword>
<keyword evidence="1" id="KW-0347">Helicase</keyword>
<feature type="region of interest" description="Disordered" evidence="2">
    <location>
        <begin position="1558"/>
        <end position="1577"/>
    </location>
</feature>
<dbReference type="InterPro" id="IPR027417">
    <property type="entry name" value="P-loop_NTPase"/>
</dbReference>
<dbReference type="SUPFAM" id="SSF51161">
    <property type="entry name" value="Trimeric LpxA-like enzymes"/>
    <property type="match status" value="1"/>
</dbReference>
<sequence>MDRYKLLTPQSHDKIICTELPDPHIDHHLYKLVAKHMIHGPCGYLNPSNSCMQKEGKCKFKYPKKINEQTTKGKNSYHLYKRPKMITPIKVRGHNIDNSWIVPYNPFLRKKFGCHINVEICSDIKVIKYIYKYICKGHDKIAFSIHNNDTNVQIDEIKEYQSARWVSPPEAAWRLFSFSISEMTPTVCQLQLHLDGQQFVSFKNNQTIDQIINNPMIKKTMLTEFFIMNKMNNDAINLNLLYKEFPQHFVWPSSYKMWSRRKRHLTIGRIVTCHPTEGERYYIRLLLMNIRGPKSYEALRTIDGKCYNTFREAAEKKGLLHFDNNLIDCMSEAVCYQMPYSLRRLFATLLLVYCNPANPKDLWTKFEDSMSEDFKRISTISKTNIQQLVLKHINEVLLSMGHNINEFKDIFGNVSFCQTTNEAKEIYFERNIIVSEEDIHLQSKLNVEQKNAYDIILERVYSNKSGAFFIDGPGGTRKTFLYRALLAAIRTKGCIALATASSRPLLQYFREGTQAHSRFKIPIDIDENFTCNISKQSSLATLIRDSKLIVWDEVSMAKKNTIEALDTLLQDLMNIRTLFGGKVVVFGGDFRQTLPVVRNGKKEDFISQKEIESLNLLFNVTYPDFHTFYSNPSFITSRIILTTKNDFVDEINDMLIHRFPNDATVYTAIDETIEPNDQCQFEDFLHTLHPANLPPYRLILKKNCPVILLRNLNPTEGLCNGTRLICHDFNSHVISATISSGDFTNKHVFIPKIPLLASQDEKLPIPFKRTQFPIRLCFAMTINKAQGQTLDFVGIYLREPIFSHGQLYVALSRAKCSNNVKILIRPATAEDINDHSTYNEQQTIKYRAADVSVIQKKVEDLTTKDHDVVQVNGKAFVVDGHLQQNSPPYMLQNFTLLPSQFQVYQQWHSGYGLEPDVHTTKNVANSSINNGKNNKIEEKSCFIIPVLIDMCMQRYTKMVQLYSTLIVSNATSVPLEVQIDIPFAVSPKVLHPIYPAQQLPLQVRLLLKLSSDCLVLLPSTFFMQDKNHYLPAEAFSFILSNRLQNPTLLATQLMNIFSDVIMHNRCIQYSIRLDLQACKDTDLSCLSYCSALLFLKGYDALQTHGVAHPLWNQGHKVLALALQSQVSEVIPMFAYKIAAQIGEGILLDHATGVVIGETAVIGNTLSLMQPYSEKQHKPATSTEYSCYPADTTIWLTLFPTNMVLRLNIDQIEPATRDWICKVQIMEIGRPRESLDKKCTFQNLILEDERECQIKAVMYADEIQQYADKLKLINTYLISTARVKVSPTSYGKPIHQFYWILDKETVIEQMKPSNEVENPLPPPTKLNTTGFNDIPHLMVDSTAEIDILAIVLRCGPQKNAGRSHHRKKQFLFTLWEDFGEIEGHEISSKMAIEADLPVLSLQTRYNSTVRVNPNYPQAVALINWAKENKTMLLSYASDKTSTSSTVAPIIVTPAAQQLISIAEIPSAPSAASKKNAQRIKRILNVQNAIAKQHYCSFQIDLIDGTITTTASVAAELGEKLLSMTAEDIFDITCTKLRKSSWASSNTTHATLSVLSYMEKQRTPQSTTDRTSKKIKPLEISEVEVMATTTAAGSSNPTSKFEPPTPTKKM</sequence>
<dbReference type="GO" id="GO:0005524">
    <property type="term" value="F:ATP binding"/>
    <property type="evidence" value="ECO:0007669"/>
    <property type="project" value="UniProtKB-KW"/>
</dbReference>
<comment type="caution">
    <text evidence="4">The sequence shown here is derived from an EMBL/GenBank/DDBJ whole genome shotgun (WGS) entry which is preliminary data.</text>
</comment>
<dbReference type="Gene3D" id="1.10.3130.10">
    <property type="entry name" value="serine acetyltransferase, domain 1"/>
    <property type="match status" value="1"/>
</dbReference>
<dbReference type="GO" id="GO:0043139">
    <property type="term" value="F:5'-3' DNA helicase activity"/>
    <property type="evidence" value="ECO:0007669"/>
    <property type="project" value="UniProtKB-EC"/>
</dbReference>
<dbReference type="EC" id="5.6.2.3" evidence="1"/>
<comment type="cofactor">
    <cofactor evidence="1">
        <name>Mg(2+)</name>
        <dbReference type="ChEBI" id="CHEBI:18420"/>
    </cofactor>
</comment>
<evidence type="ECO:0000256" key="2">
    <source>
        <dbReference type="SAM" id="MobiDB-lite"/>
    </source>
</evidence>
<dbReference type="Pfam" id="PF06426">
    <property type="entry name" value="SATase_N"/>
    <property type="match status" value="1"/>
</dbReference>
<dbReference type="EMBL" id="JACXVP010000003">
    <property type="protein sequence ID" value="KAG5614728.1"/>
    <property type="molecule type" value="Genomic_DNA"/>
</dbReference>
<keyword evidence="1" id="KW-0227">DNA damage</keyword>
<dbReference type="Gene3D" id="3.40.50.300">
    <property type="entry name" value="P-loop containing nucleotide triphosphate hydrolases"/>
    <property type="match status" value="1"/>
</dbReference>
<dbReference type="FunFam" id="3.40.50.300:FF:002884">
    <property type="entry name" value="ATP-dependent DNA helicase"/>
    <property type="match status" value="1"/>
</dbReference>
<dbReference type="GO" id="GO:0006535">
    <property type="term" value="P:cysteine biosynthetic process from serine"/>
    <property type="evidence" value="ECO:0007669"/>
    <property type="project" value="InterPro"/>
</dbReference>
<feature type="compositionally biased region" description="Polar residues" evidence="2">
    <location>
        <begin position="1585"/>
        <end position="1597"/>
    </location>
</feature>
<dbReference type="InterPro" id="IPR010493">
    <property type="entry name" value="Ser_AcTrfase_N"/>
</dbReference>
<dbReference type="Pfam" id="PF05970">
    <property type="entry name" value="PIF1"/>
    <property type="match status" value="1"/>
</dbReference>
<keyword evidence="1" id="KW-0067">ATP-binding</keyword>
<reference evidence="4 5" key="1">
    <citation type="submission" date="2020-09" db="EMBL/GenBank/DDBJ databases">
        <title>De no assembly of potato wild relative species, Solanum commersonii.</title>
        <authorList>
            <person name="Cho K."/>
        </authorList>
    </citation>
    <scope>NUCLEOTIDE SEQUENCE [LARGE SCALE GENOMIC DNA]</scope>
    <source>
        <strain evidence="4">LZ3.2</strain>
        <tissue evidence="4">Leaf</tissue>
    </source>
</reference>
<dbReference type="SUPFAM" id="SSF52540">
    <property type="entry name" value="P-loop containing nucleoside triphosphate hydrolases"/>
    <property type="match status" value="2"/>
</dbReference>
<dbReference type="InterPro" id="IPR012340">
    <property type="entry name" value="NA-bd_OB-fold"/>
</dbReference>
<dbReference type="InterPro" id="IPR011004">
    <property type="entry name" value="Trimer_LpxA-like_sf"/>
</dbReference>
<evidence type="ECO:0000313" key="5">
    <source>
        <dbReference type="Proteomes" id="UP000824120"/>
    </source>
</evidence>
<dbReference type="SMART" id="SM00971">
    <property type="entry name" value="SATase_N"/>
    <property type="match status" value="1"/>
</dbReference>
<keyword evidence="1" id="KW-0234">DNA repair</keyword>
<protein>
    <recommendedName>
        <fullName evidence="1">ATP-dependent DNA helicase</fullName>
        <ecNumber evidence="1">5.6.2.3</ecNumber>
    </recommendedName>
</protein>
<dbReference type="Proteomes" id="UP000824120">
    <property type="component" value="Chromosome 3"/>
</dbReference>
<dbReference type="Gene3D" id="2.40.50.140">
    <property type="entry name" value="Nucleic acid-binding proteins"/>
    <property type="match status" value="2"/>
</dbReference>
<evidence type="ECO:0000256" key="1">
    <source>
        <dbReference type="RuleBase" id="RU363044"/>
    </source>
</evidence>
<proteinExistence type="inferred from homology"/>
<comment type="catalytic activity">
    <reaction evidence="1">
        <text>ATP + H2O = ADP + phosphate + H(+)</text>
        <dbReference type="Rhea" id="RHEA:13065"/>
        <dbReference type="ChEBI" id="CHEBI:15377"/>
        <dbReference type="ChEBI" id="CHEBI:15378"/>
        <dbReference type="ChEBI" id="CHEBI:30616"/>
        <dbReference type="ChEBI" id="CHEBI:43474"/>
        <dbReference type="ChEBI" id="CHEBI:456216"/>
        <dbReference type="EC" id="5.6.2.3"/>
    </reaction>
</comment>
<evidence type="ECO:0000313" key="4">
    <source>
        <dbReference type="EMBL" id="KAG5614728.1"/>
    </source>
</evidence>
<dbReference type="GO" id="GO:0009001">
    <property type="term" value="F:serine O-acetyltransferase activity"/>
    <property type="evidence" value="ECO:0007669"/>
    <property type="project" value="InterPro"/>
</dbReference>
<gene>
    <name evidence="4" type="ORF">H5410_014552</name>
</gene>
<dbReference type="CDD" id="cd18809">
    <property type="entry name" value="SF1_C_RecD"/>
    <property type="match status" value="1"/>
</dbReference>